<organism evidence="2">
    <name type="scientific">Gongylonema pulchrum</name>
    <dbReference type="NCBI Taxonomy" id="637853"/>
    <lineage>
        <taxon>Eukaryota</taxon>
        <taxon>Metazoa</taxon>
        <taxon>Ecdysozoa</taxon>
        <taxon>Nematoda</taxon>
        <taxon>Chromadorea</taxon>
        <taxon>Rhabditida</taxon>
        <taxon>Spirurina</taxon>
        <taxon>Spiruromorpha</taxon>
        <taxon>Spiruroidea</taxon>
        <taxon>Gongylonematidae</taxon>
        <taxon>Gongylonema</taxon>
    </lineage>
</organism>
<feature type="region of interest" description="Disordered" evidence="1">
    <location>
        <begin position="14"/>
        <end position="98"/>
    </location>
</feature>
<reference evidence="2" key="1">
    <citation type="submission" date="2016-06" db="UniProtKB">
        <authorList>
            <consortium name="WormBaseParasite"/>
        </authorList>
    </citation>
    <scope>IDENTIFICATION</scope>
</reference>
<evidence type="ECO:0000256" key="1">
    <source>
        <dbReference type="SAM" id="MobiDB-lite"/>
    </source>
</evidence>
<dbReference type="WBParaSite" id="GPUH_0001510201-mRNA-1">
    <property type="protein sequence ID" value="GPUH_0001510201-mRNA-1"/>
    <property type="gene ID" value="GPUH_0001510201"/>
</dbReference>
<proteinExistence type="predicted"/>
<sequence>LLKENCFLSSDFQPEVQSSLFVDDSDVGASSSTSDDDDESDEDQSRSDVDENESSEKEENVESMSQDATDIGKRDEDQKEELSRRKLESRKVEEAETLRSKRECLADDSILSNNEQITSFGGRQITFKLKPQGTTAVKERYAERQRQHLEERKQLRRGAREITRTLKRLPGRKPFGRRGAGR</sequence>
<accession>A0A183E291</accession>
<protein>
    <submittedName>
        <fullName evidence="2">RRP15-like protein</fullName>
    </submittedName>
</protein>
<feature type="compositionally biased region" description="Basic and acidic residues" evidence="1">
    <location>
        <begin position="43"/>
        <end position="60"/>
    </location>
</feature>
<dbReference type="AlphaFoldDB" id="A0A183E291"/>
<name>A0A183E291_9BILA</name>
<evidence type="ECO:0000313" key="2">
    <source>
        <dbReference type="WBParaSite" id="GPUH_0001510201-mRNA-1"/>
    </source>
</evidence>
<feature type="compositionally biased region" description="Basic and acidic residues" evidence="1">
    <location>
        <begin position="70"/>
        <end position="98"/>
    </location>
</feature>